<dbReference type="EMBL" id="CM002289">
    <property type="protein sequence ID" value="ESW30815.1"/>
    <property type="molecule type" value="Genomic_DNA"/>
</dbReference>
<sequence length="114" mass="13047">MVIYPDSLMTHSNDEFSLVVNDADQTNQPQFEFKFCVLSFIMVSSFKLLFWINLEKHYFMLCNLSTKDHANKIPSSLVLQLQTSLLTLNTFTFSSTQLSDISSIPEFPIQPCLA</sequence>
<name>V7CNJ7_PHAVU</name>
<gene>
    <name evidence="1" type="ORF">PHAVU_002G185000g</name>
</gene>
<organism evidence="1 2">
    <name type="scientific">Phaseolus vulgaris</name>
    <name type="common">Kidney bean</name>
    <name type="synonym">French bean</name>
    <dbReference type="NCBI Taxonomy" id="3885"/>
    <lineage>
        <taxon>Eukaryota</taxon>
        <taxon>Viridiplantae</taxon>
        <taxon>Streptophyta</taxon>
        <taxon>Embryophyta</taxon>
        <taxon>Tracheophyta</taxon>
        <taxon>Spermatophyta</taxon>
        <taxon>Magnoliopsida</taxon>
        <taxon>eudicotyledons</taxon>
        <taxon>Gunneridae</taxon>
        <taxon>Pentapetalae</taxon>
        <taxon>rosids</taxon>
        <taxon>fabids</taxon>
        <taxon>Fabales</taxon>
        <taxon>Fabaceae</taxon>
        <taxon>Papilionoideae</taxon>
        <taxon>50 kb inversion clade</taxon>
        <taxon>NPAAA clade</taxon>
        <taxon>indigoferoid/millettioid clade</taxon>
        <taxon>Phaseoleae</taxon>
        <taxon>Phaseolus</taxon>
    </lineage>
</organism>
<dbReference type="Gramene" id="ESW30815">
    <property type="protein sequence ID" value="ESW30815"/>
    <property type="gene ID" value="PHAVU_002G185000g"/>
</dbReference>
<keyword evidence="2" id="KW-1185">Reference proteome</keyword>
<protein>
    <submittedName>
        <fullName evidence="1">Uncharacterized protein</fullName>
    </submittedName>
</protein>
<proteinExistence type="predicted"/>
<dbReference type="AlphaFoldDB" id="V7CNJ7"/>
<evidence type="ECO:0000313" key="2">
    <source>
        <dbReference type="Proteomes" id="UP000000226"/>
    </source>
</evidence>
<reference evidence="2" key="1">
    <citation type="journal article" date="2014" name="Nat. Genet.">
        <title>A reference genome for common bean and genome-wide analysis of dual domestications.</title>
        <authorList>
            <person name="Schmutz J."/>
            <person name="McClean P.E."/>
            <person name="Mamidi S."/>
            <person name="Wu G.A."/>
            <person name="Cannon S.B."/>
            <person name="Grimwood J."/>
            <person name="Jenkins J."/>
            <person name="Shu S."/>
            <person name="Song Q."/>
            <person name="Chavarro C."/>
            <person name="Torres-Torres M."/>
            <person name="Geffroy V."/>
            <person name="Moghaddam S.M."/>
            <person name="Gao D."/>
            <person name="Abernathy B."/>
            <person name="Barry K."/>
            <person name="Blair M."/>
            <person name="Brick M.A."/>
            <person name="Chovatia M."/>
            <person name="Gepts P."/>
            <person name="Goodstein D.M."/>
            <person name="Gonzales M."/>
            <person name="Hellsten U."/>
            <person name="Hyten D.L."/>
            <person name="Jia G."/>
            <person name="Kelly J.D."/>
            <person name="Kudrna D."/>
            <person name="Lee R."/>
            <person name="Richard M.M."/>
            <person name="Miklas P.N."/>
            <person name="Osorno J.M."/>
            <person name="Rodrigues J."/>
            <person name="Thareau V."/>
            <person name="Urrea C.A."/>
            <person name="Wang M."/>
            <person name="Yu Y."/>
            <person name="Zhang M."/>
            <person name="Wing R.A."/>
            <person name="Cregan P.B."/>
            <person name="Rokhsar D.S."/>
            <person name="Jackson S.A."/>
        </authorList>
    </citation>
    <scope>NUCLEOTIDE SEQUENCE [LARGE SCALE GENOMIC DNA]</scope>
    <source>
        <strain evidence="2">cv. G19833</strain>
    </source>
</reference>
<evidence type="ECO:0000313" key="1">
    <source>
        <dbReference type="EMBL" id="ESW30815.1"/>
    </source>
</evidence>
<dbReference type="Proteomes" id="UP000000226">
    <property type="component" value="Chromosome 2"/>
</dbReference>
<accession>V7CNJ7</accession>